<evidence type="ECO:0000259" key="1">
    <source>
        <dbReference type="Pfam" id="PF13360"/>
    </source>
</evidence>
<dbReference type="InterPro" id="IPR018391">
    <property type="entry name" value="PQQ_b-propeller_rpt"/>
</dbReference>
<dbReference type="AlphaFoldDB" id="A0A518CQE4"/>
<proteinExistence type="predicted"/>
<dbReference type="OrthoDB" id="244732at2"/>
<dbReference type="SUPFAM" id="SSF50998">
    <property type="entry name" value="Quinoprotein alcohol dehydrogenase-like"/>
    <property type="match status" value="1"/>
</dbReference>
<keyword evidence="3" id="KW-1185">Reference proteome</keyword>
<feature type="domain" description="Pyrrolo-quinoline quinone repeat" evidence="1">
    <location>
        <begin position="256"/>
        <end position="392"/>
    </location>
</feature>
<evidence type="ECO:0000313" key="2">
    <source>
        <dbReference type="EMBL" id="QDU81441.1"/>
    </source>
</evidence>
<dbReference type="SMART" id="SM00564">
    <property type="entry name" value="PQQ"/>
    <property type="match status" value="5"/>
</dbReference>
<dbReference type="InterPro" id="IPR015943">
    <property type="entry name" value="WD40/YVTN_repeat-like_dom_sf"/>
</dbReference>
<evidence type="ECO:0000313" key="3">
    <source>
        <dbReference type="Proteomes" id="UP000317178"/>
    </source>
</evidence>
<dbReference type="PANTHER" id="PTHR34512:SF30">
    <property type="entry name" value="OUTER MEMBRANE PROTEIN ASSEMBLY FACTOR BAMB"/>
    <property type="match status" value="1"/>
</dbReference>
<dbReference type="RefSeq" id="WP_144996786.1">
    <property type="nucleotide sequence ID" value="NZ_CP036281.1"/>
</dbReference>
<reference evidence="2 3" key="1">
    <citation type="submission" date="2019-02" db="EMBL/GenBank/DDBJ databases">
        <title>Deep-cultivation of Planctomycetes and their phenomic and genomic characterization uncovers novel biology.</title>
        <authorList>
            <person name="Wiegand S."/>
            <person name="Jogler M."/>
            <person name="Boedeker C."/>
            <person name="Pinto D."/>
            <person name="Vollmers J."/>
            <person name="Rivas-Marin E."/>
            <person name="Kohn T."/>
            <person name="Peeters S.H."/>
            <person name="Heuer A."/>
            <person name="Rast P."/>
            <person name="Oberbeckmann S."/>
            <person name="Bunk B."/>
            <person name="Jeske O."/>
            <person name="Meyerdierks A."/>
            <person name="Storesund J.E."/>
            <person name="Kallscheuer N."/>
            <person name="Luecker S."/>
            <person name="Lage O.M."/>
            <person name="Pohl T."/>
            <person name="Merkel B.J."/>
            <person name="Hornburger P."/>
            <person name="Mueller R.-W."/>
            <person name="Bruemmer F."/>
            <person name="Labrenz M."/>
            <person name="Spormann A.M."/>
            <person name="Op den Camp H."/>
            <person name="Overmann J."/>
            <person name="Amann R."/>
            <person name="Jetten M.S.M."/>
            <person name="Mascher T."/>
            <person name="Medema M.H."/>
            <person name="Devos D.P."/>
            <person name="Kaster A.-K."/>
            <person name="Ovreas L."/>
            <person name="Rohde M."/>
            <person name="Galperin M.Y."/>
            <person name="Jogler C."/>
        </authorList>
    </citation>
    <scope>NUCLEOTIDE SEQUENCE [LARGE SCALE GENOMIC DNA]</scope>
    <source>
        <strain evidence="2 3">Pla110</strain>
    </source>
</reference>
<dbReference type="InterPro" id="IPR011047">
    <property type="entry name" value="Quinoprotein_ADH-like_sf"/>
</dbReference>
<gene>
    <name evidence="2" type="ORF">Pla110_31820</name>
</gene>
<sequence length="550" mass="61656">MKLLLIRVLVLSVSILSFLILAISKTPAAEPARYPLSDDLQTLADDLDNEGYQEIVSNMIRNDLEEEWKRVATADNYIRFREQQGGLEKINQDPELKAAYEQRKEIAERYLKMMEDAYAALKKPSKVLQGAELEQFLAEPPAMANQLKADKSTTITPYLVVDEAELGETWPQFRGPTGQGKVLQNQVPLQWGPDKNVVWKQTVEGTGHSSPVIWKDDLFLTRSSEDGLSRELLCYDVHTGDLRWQRKVPEPETTERLYWKNSYASSTPVTDGERVVVFMGNSGLTSFSVDGTQEWHQPFEPFETIHGPAASPIIYKDLVILVQDQNKGDSLFVAYNKQTGDLVWRQPREQNPGWASPTLFNVNGKVELVHNGSHFVRGYDPATGAELWQLAGPSREAVPNLITGQNALYSVSGRNGPILAFLPGGKGDVTETHLLWKNKRGGPHVPSPAYHDGRLYIATDTGILRCLDASTGKSLWQERLSGKFSASPLIVGDLLYFTNEMGKTYIFRSGEKFDPVETNDLEEYMLASAAVAHNRIYFRTQTTLYCIGQP</sequence>
<dbReference type="Pfam" id="PF13360">
    <property type="entry name" value="PQQ_2"/>
    <property type="match status" value="2"/>
</dbReference>
<name>A0A518CQE4_9PLAN</name>
<protein>
    <submittedName>
        <fullName evidence="2">Outer membrane biogenesis protein BamB</fullName>
    </submittedName>
</protein>
<dbReference type="Proteomes" id="UP000317178">
    <property type="component" value="Chromosome"/>
</dbReference>
<organism evidence="2 3">
    <name type="scientific">Polystyrenella longa</name>
    <dbReference type="NCBI Taxonomy" id="2528007"/>
    <lineage>
        <taxon>Bacteria</taxon>
        <taxon>Pseudomonadati</taxon>
        <taxon>Planctomycetota</taxon>
        <taxon>Planctomycetia</taxon>
        <taxon>Planctomycetales</taxon>
        <taxon>Planctomycetaceae</taxon>
        <taxon>Polystyrenella</taxon>
    </lineage>
</organism>
<feature type="domain" description="Pyrrolo-quinoline quinone repeat" evidence="1">
    <location>
        <begin position="434"/>
        <end position="500"/>
    </location>
</feature>
<dbReference type="PANTHER" id="PTHR34512">
    <property type="entry name" value="CELL SURFACE PROTEIN"/>
    <property type="match status" value="1"/>
</dbReference>
<dbReference type="InterPro" id="IPR002372">
    <property type="entry name" value="PQQ_rpt_dom"/>
</dbReference>
<dbReference type="KEGG" id="plon:Pla110_31820"/>
<accession>A0A518CQE4</accession>
<dbReference type="Gene3D" id="2.130.10.10">
    <property type="entry name" value="YVTN repeat-like/Quinoprotein amine dehydrogenase"/>
    <property type="match status" value="2"/>
</dbReference>
<dbReference type="EMBL" id="CP036281">
    <property type="protein sequence ID" value="QDU81441.1"/>
    <property type="molecule type" value="Genomic_DNA"/>
</dbReference>